<name>A0A0D2MKY4_HYPSF</name>
<proteinExistence type="predicted"/>
<evidence type="ECO:0000313" key="1">
    <source>
        <dbReference type="EMBL" id="KJA24448.1"/>
    </source>
</evidence>
<dbReference type="EMBL" id="KN817537">
    <property type="protein sequence ID" value="KJA24448.1"/>
    <property type="molecule type" value="Genomic_DNA"/>
</dbReference>
<accession>A0A0D2MKY4</accession>
<dbReference type="Proteomes" id="UP000054270">
    <property type="component" value="Unassembled WGS sequence"/>
</dbReference>
<reference evidence="2" key="1">
    <citation type="submission" date="2014-04" db="EMBL/GenBank/DDBJ databases">
        <title>Evolutionary Origins and Diversification of the Mycorrhizal Mutualists.</title>
        <authorList>
            <consortium name="DOE Joint Genome Institute"/>
            <consortium name="Mycorrhizal Genomics Consortium"/>
            <person name="Kohler A."/>
            <person name="Kuo A."/>
            <person name="Nagy L.G."/>
            <person name="Floudas D."/>
            <person name="Copeland A."/>
            <person name="Barry K.W."/>
            <person name="Cichocki N."/>
            <person name="Veneault-Fourrey C."/>
            <person name="LaButti K."/>
            <person name="Lindquist E.A."/>
            <person name="Lipzen A."/>
            <person name="Lundell T."/>
            <person name="Morin E."/>
            <person name="Murat C."/>
            <person name="Riley R."/>
            <person name="Ohm R."/>
            <person name="Sun H."/>
            <person name="Tunlid A."/>
            <person name="Henrissat B."/>
            <person name="Grigoriev I.V."/>
            <person name="Hibbett D.S."/>
            <person name="Martin F."/>
        </authorList>
    </citation>
    <scope>NUCLEOTIDE SEQUENCE [LARGE SCALE GENOMIC DNA]</scope>
    <source>
        <strain evidence="2">FD-334 SS-4</strain>
    </source>
</reference>
<sequence>MAIDTVASPYARYPTPALHRCHRPLHPPHTLCNAGRLRIPGRRRPWASTASRSLVLVGPCTSVSHGPRHSYTAITRQQSVCENAPTVVDLLCTRRGQCTARTSETGTGAGVHPHIHLGDGGVHFERDGVRFGEAGNLCWGSSICPPLSRLGAYRIVNCFLILPLHCSLSSFFSYCMKHINYTYQSNFHCNCPMY</sequence>
<evidence type="ECO:0000313" key="2">
    <source>
        <dbReference type="Proteomes" id="UP000054270"/>
    </source>
</evidence>
<protein>
    <submittedName>
        <fullName evidence="1">Uncharacterized protein</fullName>
    </submittedName>
</protein>
<dbReference type="AlphaFoldDB" id="A0A0D2MKY4"/>
<keyword evidence="2" id="KW-1185">Reference proteome</keyword>
<organism evidence="1 2">
    <name type="scientific">Hypholoma sublateritium (strain FD-334 SS-4)</name>
    <dbReference type="NCBI Taxonomy" id="945553"/>
    <lineage>
        <taxon>Eukaryota</taxon>
        <taxon>Fungi</taxon>
        <taxon>Dikarya</taxon>
        <taxon>Basidiomycota</taxon>
        <taxon>Agaricomycotina</taxon>
        <taxon>Agaricomycetes</taxon>
        <taxon>Agaricomycetidae</taxon>
        <taxon>Agaricales</taxon>
        <taxon>Agaricineae</taxon>
        <taxon>Strophariaceae</taxon>
        <taxon>Hypholoma</taxon>
    </lineage>
</organism>
<gene>
    <name evidence="1" type="ORF">HYPSUDRAFT_528994</name>
</gene>